<gene>
    <name evidence="1" type="ORF">BKA55DRAFT_494607</name>
</gene>
<dbReference type="OrthoDB" id="295274at2759"/>
<dbReference type="SUPFAM" id="SSF57959">
    <property type="entry name" value="Leucine zipper domain"/>
    <property type="match status" value="1"/>
</dbReference>
<evidence type="ECO:0000313" key="1">
    <source>
        <dbReference type="EMBL" id="KAH7247332.1"/>
    </source>
</evidence>
<dbReference type="GO" id="GO:0003700">
    <property type="term" value="F:DNA-binding transcription factor activity"/>
    <property type="evidence" value="ECO:0007669"/>
    <property type="project" value="InterPro"/>
</dbReference>
<reference evidence="1" key="1">
    <citation type="journal article" date="2021" name="Nat. Commun.">
        <title>Genetic determinants of endophytism in the Arabidopsis root mycobiome.</title>
        <authorList>
            <person name="Mesny F."/>
            <person name="Miyauchi S."/>
            <person name="Thiergart T."/>
            <person name="Pickel B."/>
            <person name="Atanasova L."/>
            <person name="Karlsson M."/>
            <person name="Huettel B."/>
            <person name="Barry K.W."/>
            <person name="Haridas S."/>
            <person name="Chen C."/>
            <person name="Bauer D."/>
            <person name="Andreopoulos W."/>
            <person name="Pangilinan J."/>
            <person name="LaButti K."/>
            <person name="Riley R."/>
            <person name="Lipzen A."/>
            <person name="Clum A."/>
            <person name="Drula E."/>
            <person name="Henrissat B."/>
            <person name="Kohler A."/>
            <person name="Grigoriev I.V."/>
            <person name="Martin F.M."/>
            <person name="Hacquard S."/>
        </authorList>
    </citation>
    <scope>NUCLEOTIDE SEQUENCE</scope>
    <source>
        <strain evidence="1">MPI-CAGE-AT-0023</strain>
    </source>
</reference>
<sequence>KVEERNRITAPKFRIKQREEVSRLTSRTQELARVHRELSTCVADLSLEVYELKIQILQQLGCNCPLMQNYLAHKSQRYVKAL</sequence>
<name>A0A9P9K342_FUSRE</name>
<evidence type="ECO:0008006" key="3">
    <source>
        <dbReference type="Google" id="ProtNLM"/>
    </source>
</evidence>
<organism evidence="1 2">
    <name type="scientific">Fusarium redolens</name>
    <dbReference type="NCBI Taxonomy" id="48865"/>
    <lineage>
        <taxon>Eukaryota</taxon>
        <taxon>Fungi</taxon>
        <taxon>Dikarya</taxon>
        <taxon>Ascomycota</taxon>
        <taxon>Pezizomycotina</taxon>
        <taxon>Sordariomycetes</taxon>
        <taxon>Hypocreomycetidae</taxon>
        <taxon>Hypocreales</taxon>
        <taxon>Nectriaceae</taxon>
        <taxon>Fusarium</taxon>
        <taxon>Fusarium redolens species complex</taxon>
    </lineage>
</organism>
<proteinExistence type="predicted"/>
<dbReference type="Proteomes" id="UP000720189">
    <property type="component" value="Unassembled WGS sequence"/>
</dbReference>
<evidence type="ECO:0000313" key="2">
    <source>
        <dbReference type="Proteomes" id="UP000720189"/>
    </source>
</evidence>
<keyword evidence="2" id="KW-1185">Reference proteome</keyword>
<comment type="caution">
    <text evidence="1">The sequence shown here is derived from an EMBL/GenBank/DDBJ whole genome shotgun (WGS) entry which is preliminary data.</text>
</comment>
<dbReference type="InterPro" id="IPR046347">
    <property type="entry name" value="bZIP_sf"/>
</dbReference>
<dbReference type="RefSeq" id="XP_046047915.1">
    <property type="nucleotide sequence ID" value="XM_046186275.1"/>
</dbReference>
<feature type="non-terminal residue" evidence="1">
    <location>
        <position position="1"/>
    </location>
</feature>
<dbReference type="EMBL" id="JAGMUX010000010">
    <property type="protein sequence ID" value="KAH7247332.1"/>
    <property type="molecule type" value="Genomic_DNA"/>
</dbReference>
<protein>
    <recommendedName>
        <fullName evidence="3">BZIP domain-containing protein</fullName>
    </recommendedName>
</protein>
<dbReference type="GeneID" id="70216229"/>
<accession>A0A9P9K342</accession>
<feature type="non-terminal residue" evidence="1">
    <location>
        <position position="82"/>
    </location>
</feature>
<dbReference type="AlphaFoldDB" id="A0A9P9K342"/>
<dbReference type="Gene3D" id="1.20.5.170">
    <property type="match status" value="1"/>
</dbReference>